<keyword evidence="3" id="KW-1185">Reference proteome</keyword>
<gene>
    <name evidence="2" type="ORF">GCM10012282_46210</name>
</gene>
<dbReference type="EMBL" id="BMMU01000015">
    <property type="protein sequence ID" value="GGJ44067.1"/>
    <property type="molecule type" value="Genomic_DNA"/>
</dbReference>
<evidence type="ECO:0000256" key="1">
    <source>
        <dbReference type="SAM" id="MobiDB-lite"/>
    </source>
</evidence>
<dbReference type="Proteomes" id="UP000625682">
    <property type="component" value="Unassembled WGS sequence"/>
</dbReference>
<evidence type="ECO:0000313" key="2">
    <source>
        <dbReference type="EMBL" id="GGJ44067.1"/>
    </source>
</evidence>
<comment type="caution">
    <text evidence="2">The sequence shown here is derived from an EMBL/GenBank/DDBJ whole genome shotgun (WGS) entry which is preliminary data.</text>
</comment>
<proteinExistence type="predicted"/>
<dbReference type="AlphaFoldDB" id="A0A917L4J1"/>
<name>A0A917L4J1_9ACTN</name>
<reference evidence="2" key="2">
    <citation type="submission" date="2020-09" db="EMBL/GenBank/DDBJ databases">
        <authorList>
            <person name="Sun Q."/>
            <person name="Zhou Y."/>
        </authorList>
    </citation>
    <scope>NUCLEOTIDE SEQUENCE</scope>
    <source>
        <strain evidence="2">CGMCC 4.7272</strain>
    </source>
</reference>
<accession>A0A917L4J1</accession>
<reference evidence="2" key="1">
    <citation type="journal article" date="2014" name="Int. J. Syst. Evol. Microbiol.">
        <title>Complete genome sequence of Corynebacterium casei LMG S-19264T (=DSM 44701T), isolated from a smear-ripened cheese.</title>
        <authorList>
            <consortium name="US DOE Joint Genome Institute (JGI-PGF)"/>
            <person name="Walter F."/>
            <person name="Albersmeier A."/>
            <person name="Kalinowski J."/>
            <person name="Ruckert C."/>
        </authorList>
    </citation>
    <scope>NUCLEOTIDE SEQUENCE</scope>
    <source>
        <strain evidence="2">CGMCC 4.7272</strain>
    </source>
</reference>
<feature type="compositionally biased region" description="Basic and acidic residues" evidence="1">
    <location>
        <begin position="48"/>
        <end position="59"/>
    </location>
</feature>
<feature type="region of interest" description="Disordered" evidence="1">
    <location>
        <begin position="14"/>
        <end position="59"/>
    </location>
</feature>
<organism evidence="2 3">
    <name type="scientific">Streptomyces lacrimifluminis</name>
    <dbReference type="NCBI Taxonomy" id="1500077"/>
    <lineage>
        <taxon>Bacteria</taxon>
        <taxon>Bacillati</taxon>
        <taxon>Actinomycetota</taxon>
        <taxon>Actinomycetes</taxon>
        <taxon>Kitasatosporales</taxon>
        <taxon>Streptomycetaceae</taxon>
        <taxon>Streptomyces</taxon>
    </lineage>
</organism>
<evidence type="ECO:0000313" key="3">
    <source>
        <dbReference type="Proteomes" id="UP000625682"/>
    </source>
</evidence>
<sequence length="59" mass="6677">MLFVEDVRIALDDPIDPWSPEAGEPERGPLARGCGRRRGIDNSVPPQRMRDFWRDAADA</sequence>
<protein>
    <submittedName>
        <fullName evidence="2">Uncharacterized protein</fullName>
    </submittedName>
</protein>